<organism evidence="4 5">
    <name type="scientific">Dreissena polymorpha</name>
    <name type="common">Zebra mussel</name>
    <name type="synonym">Mytilus polymorpha</name>
    <dbReference type="NCBI Taxonomy" id="45954"/>
    <lineage>
        <taxon>Eukaryota</taxon>
        <taxon>Metazoa</taxon>
        <taxon>Spiralia</taxon>
        <taxon>Lophotrochozoa</taxon>
        <taxon>Mollusca</taxon>
        <taxon>Bivalvia</taxon>
        <taxon>Autobranchia</taxon>
        <taxon>Heteroconchia</taxon>
        <taxon>Euheterodonta</taxon>
        <taxon>Imparidentia</taxon>
        <taxon>Neoheterodontei</taxon>
        <taxon>Myida</taxon>
        <taxon>Dreissenoidea</taxon>
        <taxon>Dreissenidae</taxon>
        <taxon>Dreissena</taxon>
    </lineage>
</organism>
<evidence type="ECO:0000256" key="3">
    <source>
        <dbReference type="ARBA" id="ARBA00022490"/>
    </source>
</evidence>
<evidence type="ECO:0000313" key="5">
    <source>
        <dbReference type="Proteomes" id="UP000828390"/>
    </source>
</evidence>
<dbReference type="Proteomes" id="UP000828390">
    <property type="component" value="Unassembled WGS sequence"/>
</dbReference>
<proteinExistence type="inferred from homology"/>
<evidence type="ECO:0000256" key="1">
    <source>
        <dbReference type="ARBA" id="ARBA00004496"/>
    </source>
</evidence>
<evidence type="ECO:0008006" key="6">
    <source>
        <dbReference type="Google" id="ProtNLM"/>
    </source>
</evidence>
<reference evidence="4" key="1">
    <citation type="journal article" date="2019" name="bioRxiv">
        <title>The Genome of the Zebra Mussel, Dreissena polymorpha: A Resource for Invasive Species Research.</title>
        <authorList>
            <person name="McCartney M.A."/>
            <person name="Auch B."/>
            <person name="Kono T."/>
            <person name="Mallez S."/>
            <person name="Zhang Y."/>
            <person name="Obille A."/>
            <person name="Becker A."/>
            <person name="Abrahante J.E."/>
            <person name="Garbe J."/>
            <person name="Badalamenti J.P."/>
            <person name="Herman A."/>
            <person name="Mangelson H."/>
            <person name="Liachko I."/>
            <person name="Sullivan S."/>
            <person name="Sone E.D."/>
            <person name="Koren S."/>
            <person name="Silverstein K.A.T."/>
            <person name="Beckman K.B."/>
            <person name="Gohl D.M."/>
        </authorList>
    </citation>
    <scope>NUCLEOTIDE SEQUENCE</scope>
    <source>
        <strain evidence="4">Duluth1</strain>
        <tissue evidence="4">Whole animal</tissue>
    </source>
</reference>
<evidence type="ECO:0000256" key="2">
    <source>
        <dbReference type="ARBA" id="ARBA00010267"/>
    </source>
</evidence>
<protein>
    <recommendedName>
        <fullName evidence="6">OTU domain-containing protein</fullName>
    </recommendedName>
</protein>
<dbReference type="PANTHER" id="PTHR33662:SF1">
    <property type="entry name" value="INACTIVE UBIQUITIN THIOESTERASE OTULINL"/>
    <property type="match status" value="1"/>
</dbReference>
<dbReference type="EMBL" id="JAIWYP010000003">
    <property type="protein sequence ID" value="KAH3846657.1"/>
    <property type="molecule type" value="Genomic_DNA"/>
</dbReference>
<comment type="subcellular location">
    <subcellularLocation>
        <location evidence="1">Cytoplasm</location>
    </subcellularLocation>
</comment>
<comment type="similarity">
    <text evidence="2">Belongs to the peptidase C65 family. Otulin subfamily.</text>
</comment>
<dbReference type="PRINTS" id="PR02055">
    <property type="entry name" value="PROTEINF105"/>
</dbReference>
<comment type="caution">
    <text evidence="4">The sequence shown here is derived from an EMBL/GenBank/DDBJ whole genome shotgun (WGS) entry which is preliminary data.</text>
</comment>
<dbReference type="GO" id="GO:0005737">
    <property type="term" value="C:cytoplasm"/>
    <property type="evidence" value="ECO:0007669"/>
    <property type="project" value="UniProtKB-SubCell"/>
</dbReference>
<dbReference type="PANTHER" id="PTHR33662">
    <property type="entry name" value="OTU DEUBIQUITINASE WITH LINEAR LINKAGE-SPECIFICITY A-RELATED"/>
    <property type="match status" value="1"/>
</dbReference>
<dbReference type="Pfam" id="PF16218">
    <property type="entry name" value="Peptidase_C101"/>
    <property type="match status" value="1"/>
</dbReference>
<reference evidence="4" key="2">
    <citation type="submission" date="2020-11" db="EMBL/GenBank/DDBJ databases">
        <authorList>
            <person name="McCartney M.A."/>
            <person name="Auch B."/>
            <person name="Kono T."/>
            <person name="Mallez S."/>
            <person name="Becker A."/>
            <person name="Gohl D.M."/>
            <person name="Silverstein K.A.T."/>
            <person name="Koren S."/>
            <person name="Bechman K.B."/>
            <person name="Herman A."/>
            <person name="Abrahante J.E."/>
            <person name="Garbe J."/>
        </authorList>
    </citation>
    <scope>NUCLEOTIDE SEQUENCE</scope>
    <source>
        <strain evidence="4">Duluth1</strain>
        <tissue evidence="4">Whole animal</tissue>
    </source>
</reference>
<dbReference type="AlphaFoldDB" id="A0A9D4KWV6"/>
<keyword evidence="3" id="KW-0963">Cytoplasm</keyword>
<sequence>MCLLGYSLGVRIRVLRLIYFNKVDFEAFYPPEDKDDLPVVTLISEDDRHYNIPVE</sequence>
<gene>
    <name evidence="4" type="ORF">DPMN_088959</name>
</gene>
<dbReference type="InterPro" id="IPR023235">
    <property type="entry name" value="FAM105"/>
</dbReference>
<keyword evidence="5" id="KW-1185">Reference proteome</keyword>
<accession>A0A9D4KWV6</accession>
<name>A0A9D4KWV6_DREPO</name>
<evidence type="ECO:0000313" key="4">
    <source>
        <dbReference type="EMBL" id="KAH3846657.1"/>
    </source>
</evidence>